<protein>
    <submittedName>
        <fullName evidence="2">Uroplakin-3a</fullName>
    </submittedName>
</protein>
<name>A0A444TXU5_ACIRT</name>
<dbReference type="AlphaFoldDB" id="A0A444TXU5"/>
<evidence type="ECO:0000313" key="2">
    <source>
        <dbReference type="EMBL" id="RXM27745.1"/>
    </source>
</evidence>
<keyword evidence="1" id="KW-0472">Membrane</keyword>
<sequence length="210" mass="22684">MKVDVYVVVSSVASSSFTPGKTYRETKVGETEPYQAVSFSIPNCSSPPKFTDLLILSKVDKTLNDYLVRIGSHPTCAGDPGATVLCNGPLAMGTAYRFKFLLVDGTTTKAETAWSEPIVTRNAQHQEDLDDWIGKRSGAMVVITSVLSSFTFILICLLIAVGVYDLVYRATGSQDVTTGRTQTFESSHLTVNQHVSVGDAGDRYSSNAQP</sequence>
<evidence type="ECO:0000256" key="1">
    <source>
        <dbReference type="SAM" id="Phobius"/>
    </source>
</evidence>
<accession>A0A444TXU5</accession>
<reference evidence="2 3" key="1">
    <citation type="submission" date="2019-01" db="EMBL/GenBank/DDBJ databases">
        <title>Draft Genome and Complete Hox-Cluster Characterization of the Sterlet Sturgeon (Acipenser ruthenus).</title>
        <authorList>
            <person name="Wei Q."/>
        </authorList>
    </citation>
    <scope>NUCLEOTIDE SEQUENCE [LARGE SCALE GENOMIC DNA]</scope>
    <source>
        <strain evidence="2">WHYD16114868_AA</strain>
        <tissue evidence="2">Blood</tissue>
    </source>
</reference>
<dbReference type="EMBL" id="SCEB01215777">
    <property type="protein sequence ID" value="RXM27745.1"/>
    <property type="molecule type" value="Genomic_DNA"/>
</dbReference>
<dbReference type="InterPro" id="IPR024831">
    <property type="entry name" value="Uroplakin-3"/>
</dbReference>
<keyword evidence="3" id="KW-1185">Reference proteome</keyword>
<evidence type="ECO:0000313" key="3">
    <source>
        <dbReference type="Proteomes" id="UP000289886"/>
    </source>
</evidence>
<dbReference type="Proteomes" id="UP000289886">
    <property type="component" value="Unassembled WGS sequence"/>
</dbReference>
<dbReference type="GO" id="GO:0006833">
    <property type="term" value="P:water transport"/>
    <property type="evidence" value="ECO:0007669"/>
    <property type="project" value="TreeGrafter"/>
</dbReference>
<dbReference type="GO" id="GO:0015840">
    <property type="term" value="P:urea transport"/>
    <property type="evidence" value="ECO:0007669"/>
    <property type="project" value="TreeGrafter"/>
</dbReference>
<dbReference type="PANTHER" id="PTHR15446:SF17">
    <property type="entry name" value="UROPLAKIN-3A"/>
    <property type="match status" value="1"/>
</dbReference>
<feature type="transmembrane region" description="Helical" evidence="1">
    <location>
        <begin position="139"/>
        <end position="164"/>
    </location>
</feature>
<gene>
    <name evidence="2" type="ORF">EOD39_10405</name>
</gene>
<dbReference type="GO" id="GO:0005886">
    <property type="term" value="C:plasma membrane"/>
    <property type="evidence" value="ECO:0007669"/>
    <property type="project" value="TreeGrafter"/>
</dbReference>
<proteinExistence type="predicted"/>
<keyword evidence="1" id="KW-1133">Transmembrane helix</keyword>
<keyword evidence="1" id="KW-0812">Transmembrane</keyword>
<comment type="caution">
    <text evidence="2">The sequence shown here is derived from an EMBL/GenBank/DDBJ whole genome shotgun (WGS) entry which is preliminary data.</text>
</comment>
<organism evidence="2 3">
    <name type="scientific">Acipenser ruthenus</name>
    <name type="common">Sterlet sturgeon</name>
    <dbReference type="NCBI Taxonomy" id="7906"/>
    <lineage>
        <taxon>Eukaryota</taxon>
        <taxon>Metazoa</taxon>
        <taxon>Chordata</taxon>
        <taxon>Craniata</taxon>
        <taxon>Vertebrata</taxon>
        <taxon>Euteleostomi</taxon>
        <taxon>Actinopterygii</taxon>
        <taxon>Chondrostei</taxon>
        <taxon>Acipenseriformes</taxon>
        <taxon>Acipenseridae</taxon>
        <taxon>Acipenser</taxon>
    </lineage>
</organism>
<dbReference type="PANTHER" id="PTHR15446">
    <property type="entry name" value="UROPLAKIN III"/>
    <property type="match status" value="1"/>
</dbReference>